<feature type="transmembrane region" description="Helical" evidence="3">
    <location>
        <begin position="148"/>
        <end position="167"/>
    </location>
</feature>
<evidence type="ECO:0000256" key="2">
    <source>
        <dbReference type="SAM" id="MobiDB-lite"/>
    </source>
</evidence>
<reference evidence="5 6" key="1">
    <citation type="submission" date="2016-10" db="EMBL/GenBank/DDBJ databases">
        <authorList>
            <person name="de Groot N.N."/>
        </authorList>
    </citation>
    <scope>NUCLEOTIDE SEQUENCE [LARGE SCALE GENOMIC DNA]</scope>
    <source>
        <strain evidence="5 6">KHGC13</strain>
    </source>
</reference>
<keyword evidence="1" id="KW-0732">Signal</keyword>
<organism evidence="5 6">
    <name type="scientific">Eubacterium pyruvativorans</name>
    <dbReference type="NCBI Taxonomy" id="155865"/>
    <lineage>
        <taxon>Bacteria</taxon>
        <taxon>Bacillati</taxon>
        <taxon>Bacillota</taxon>
        <taxon>Clostridia</taxon>
        <taxon>Eubacteriales</taxon>
        <taxon>Eubacteriaceae</taxon>
        <taxon>Eubacterium</taxon>
    </lineage>
</organism>
<sequence>MKRSGRIVGLTLLIVMLATMFSFGAETFRITNTEPKNGAENTTKDNMCVKVFFNKPVGNDRSKAANKDAFRITNESGKEFPTRIIYSSKNSKYALIIIDTTKVAQTGKGAIQDNTKYTCTISGDFRANDGEKLGKDTKITFKTMNQKVYTIGYTVMMFLMFGGMMVFSTTQMKKKDEEKKDEELIHEKTFNPYKEAKKTGKSVEQVLKEHDAELEKARKKEAKKNRRRGISPEDTEDRRHGNAYRVSRPRPIREAGSTFRTGRKAQYEAKAAEEAAKRAELKATNYGKNPKAKKK</sequence>
<dbReference type="Pfam" id="PF13205">
    <property type="entry name" value="Big_5"/>
    <property type="match status" value="1"/>
</dbReference>
<dbReference type="STRING" id="155865.SAMN05216515_10317"/>
<dbReference type="RefSeq" id="WP_090470008.1">
    <property type="nucleotide sequence ID" value="NZ_FOWF01000003.1"/>
</dbReference>
<accession>A0A1I7FMM2</accession>
<evidence type="ECO:0000256" key="1">
    <source>
        <dbReference type="ARBA" id="ARBA00022729"/>
    </source>
</evidence>
<feature type="compositionally biased region" description="Basic and acidic residues" evidence="2">
    <location>
        <begin position="265"/>
        <end position="281"/>
    </location>
</feature>
<dbReference type="InterPro" id="IPR032812">
    <property type="entry name" value="SbsA_Ig"/>
</dbReference>
<evidence type="ECO:0000313" key="5">
    <source>
        <dbReference type="EMBL" id="SFU37469.1"/>
    </source>
</evidence>
<keyword evidence="3" id="KW-0812">Transmembrane</keyword>
<dbReference type="Proteomes" id="UP000198817">
    <property type="component" value="Unassembled WGS sequence"/>
</dbReference>
<keyword evidence="6" id="KW-1185">Reference proteome</keyword>
<evidence type="ECO:0000259" key="4">
    <source>
        <dbReference type="Pfam" id="PF13205"/>
    </source>
</evidence>
<protein>
    <recommendedName>
        <fullName evidence="4">SbsA Ig-like domain-containing protein</fullName>
    </recommendedName>
</protein>
<evidence type="ECO:0000313" key="6">
    <source>
        <dbReference type="Proteomes" id="UP000198817"/>
    </source>
</evidence>
<feature type="domain" description="SbsA Ig-like" evidence="4">
    <location>
        <begin position="28"/>
        <end position="143"/>
    </location>
</feature>
<name>A0A1I7FMM2_9FIRM</name>
<gene>
    <name evidence="5" type="ORF">SAMN05216508_10317</name>
</gene>
<feature type="region of interest" description="Disordered" evidence="2">
    <location>
        <begin position="217"/>
        <end position="295"/>
    </location>
</feature>
<dbReference type="OrthoDB" id="2081475at2"/>
<feature type="compositionally biased region" description="Basic residues" evidence="2">
    <location>
        <begin position="219"/>
        <end position="229"/>
    </location>
</feature>
<evidence type="ECO:0000256" key="3">
    <source>
        <dbReference type="SAM" id="Phobius"/>
    </source>
</evidence>
<proteinExistence type="predicted"/>
<keyword evidence="3" id="KW-1133">Transmembrane helix</keyword>
<dbReference type="AlphaFoldDB" id="A0A1I7FMM2"/>
<keyword evidence="3" id="KW-0472">Membrane</keyword>
<dbReference type="EMBL" id="FPBT01000003">
    <property type="protein sequence ID" value="SFU37469.1"/>
    <property type="molecule type" value="Genomic_DNA"/>
</dbReference>